<dbReference type="AlphaFoldDB" id="A0A5D0MQ10"/>
<dbReference type="InterPro" id="IPR002347">
    <property type="entry name" value="SDR_fam"/>
</dbReference>
<dbReference type="SUPFAM" id="SSF51735">
    <property type="entry name" value="NAD(P)-binding Rossmann-fold domains"/>
    <property type="match status" value="1"/>
</dbReference>
<evidence type="ECO:0000313" key="3">
    <source>
        <dbReference type="EMBL" id="TYB33670.1"/>
    </source>
</evidence>
<evidence type="ECO:0000256" key="2">
    <source>
        <dbReference type="ARBA" id="ARBA00023002"/>
    </source>
</evidence>
<gene>
    <name evidence="3" type="ORF">FXF49_05165</name>
</gene>
<dbReference type="RefSeq" id="WP_303700846.1">
    <property type="nucleotide sequence ID" value="NZ_VSIV01000118.1"/>
</dbReference>
<dbReference type="Pfam" id="PF00106">
    <property type="entry name" value="adh_short"/>
    <property type="match status" value="1"/>
</dbReference>
<comment type="caution">
    <text evidence="3">The sequence shown here is derived from an EMBL/GenBank/DDBJ whole genome shotgun (WGS) entry which is preliminary data.</text>
</comment>
<reference evidence="3 4" key="1">
    <citation type="submission" date="2019-08" db="EMBL/GenBank/DDBJ databases">
        <title>Genomic characterization of a novel candidate phylum (ARYD3) from a high temperature, high salinity tertiary oil reservoir in north central Oklahoma, USA.</title>
        <authorList>
            <person name="Youssef N.H."/>
            <person name="Yadav A."/>
            <person name="Elshahed M.S."/>
        </authorList>
    </citation>
    <scope>NUCLEOTIDE SEQUENCE [LARGE SCALE GENOMIC DNA]</scope>
    <source>
        <strain evidence="3">ARYD1</strain>
    </source>
</reference>
<accession>A0A5D0MQ10</accession>
<evidence type="ECO:0000313" key="4">
    <source>
        <dbReference type="Proteomes" id="UP000323337"/>
    </source>
</evidence>
<dbReference type="PRINTS" id="PR00081">
    <property type="entry name" value="GDHRDH"/>
</dbReference>
<dbReference type="Gene3D" id="3.40.50.720">
    <property type="entry name" value="NAD(P)-binding Rossmann-like Domain"/>
    <property type="match status" value="1"/>
</dbReference>
<dbReference type="PANTHER" id="PTHR42760">
    <property type="entry name" value="SHORT-CHAIN DEHYDROGENASES/REDUCTASES FAMILY MEMBER"/>
    <property type="match status" value="1"/>
</dbReference>
<dbReference type="PANTHER" id="PTHR42760:SF37">
    <property type="entry name" value="CLAVALDEHYDE DEHYDROGENASE"/>
    <property type="match status" value="1"/>
</dbReference>
<dbReference type="EMBL" id="VSIV01000118">
    <property type="protein sequence ID" value="TYB33670.1"/>
    <property type="molecule type" value="Genomic_DNA"/>
</dbReference>
<sequence>MASIDTQDLSVTKHHALYDAIDPSTTLKGNAADKVIFITGGSKGIGQATAIAFAKAGAKAVYITARSERALEKTRDLIQQANPNTQCAYSTCDVTDTAQVEAAISDCVKEFGGIDVADANAGYLDNWAKIGESDPKSWWYTWEVHIKGVYHVIRFSMPYLIESAKKWAAKGSSGGHLILITSVGAQLLFPTASDYQTSKHAINRLCEFVNVDHGQDGIKCFSVAPGGVATDLARNMPEDYYSHLTDTPELPAGFIVWLASGKADWATGRFLSANWDVEELIALKDEILQNDLLVNRLRVPTNS</sequence>
<protein>
    <submittedName>
        <fullName evidence="3">SDR family oxidoreductase</fullName>
    </submittedName>
</protein>
<name>A0A5D0MQ10_FLESI</name>
<proteinExistence type="inferred from homology"/>
<dbReference type="InterPro" id="IPR036291">
    <property type="entry name" value="NAD(P)-bd_dom_sf"/>
</dbReference>
<keyword evidence="2" id="KW-0560">Oxidoreductase</keyword>
<dbReference type="Proteomes" id="UP000323337">
    <property type="component" value="Unassembled WGS sequence"/>
</dbReference>
<evidence type="ECO:0000256" key="1">
    <source>
        <dbReference type="ARBA" id="ARBA00006484"/>
    </source>
</evidence>
<organism evidence="3 4">
    <name type="scientific">Flexistipes sinusarabici</name>
    <dbReference type="NCBI Taxonomy" id="2352"/>
    <lineage>
        <taxon>Bacteria</taxon>
        <taxon>Pseudomonadati</taxon>
        <taxon>Deferribacterota</taxon>
        <taxon>Deferribacteres</taxon>
        <taxon>Deferribacterales</taxon>
        <taxon>Flexistipitaceae</taxon>
        <taxon>Flexistipes</taxon>
    </lineage>
</organism>
<comment type="similarity">
    <text evidence="1">Belongs to the short-chain dehydrogenases/reductases (SDR) family.</text>
</comment>
<dbReference type="CDD" id="cd05233">
    <property type="entry name" value="SDR_c"/>
    <property type="match status" value="1"/>
</dbReference>
<dbReference type="GO" id="GO:0016616">
    <property type="term" value="F:oxidoreductase activity, acting on the CH-OH group of donors, NAD or NADP as acceptor"/>
    <property type="evidence" value="ECO:0007669"/>
    <property type="project" value="TreeGrafter"/>
</dbReference>